<dbReference type="InterPro" id="IPR003779">
    <property type="entry name" value="CMD-like"/>
</dbReference>
<dbReference type="Pfam" id="PF02627">
    <property type="entry name" value="CMD"/>
    <property type="match status" value="1"/>
</dbReference>
<dbReference type="SUPFAM" id="SSF69118">
    <property type="entry name" value="AhpD-like"/>
    <property type="match status" value="1"/>
</dbReference>
<organism evidence="3 4">
    <name type="scientific">Geodermatophilus sabuli</name>
    <dbReference type="NCBI Taxonomy" id="1564158"/>
    <lineage>
        <taxon>Bacteria</taxon>
        <taxon>Bacillati</taxon>
        <taxon>Actinomycetota</taxon>
        <taxon>Actinomycetes</taxon>
        <taxon>Geodermatophilales</taxon>
        <taxon>Geodermatophilaceae</taxon>
        <taxon>Geodermatophilus</taxon>
    </lineage>
</organism>
<name>A0A7K3W286_9ACTN</name>
<evidence type="ECO:0000256" key="1">
    <source>
        <dbReference type="SAM" id="MobiDB-lite"/>
    </source>
</evidence>
<reference evidence="3 4" key="1">
    <citation type="submission" date="2020-02" db="EMBL/GenBank/DDBJ databases">
        <title>Geodermatophilus sabuli CPCC 205279 I12A-02694.</title>
        <authorList>
            <person name="Jiang Z."/>
        </authorList>
    </citation>
    <scope>NUCLEOTIDE SEQUENCE [LARGE SCALE GENOMIC DNA]</scope>
    <source>
        <strain evidence="3 4">I12A-02694</strain>
    </source>
</reference>
<dbReference type="AlphaFoldDB" id="A0A7K3W286"/>
<dbReference type="PANTHER" id="PTHR34846:SF10">
    <property type="entry name" value="CYTOPLASMIC PROTEIN"/>
    <property type="match status" value="1"/>
</dbReference>
<dbReference type="InterPro" id="IPR029032">
    <property type="entry name" value="AhpD-like"/>
</dbReference>
<dbReference type="EMBL" id="JAAGWF010000010">
    <property type="protein sequence ID" value="NEK58463.1"/>
    <property type="molecule type" value="Genomic_DNA"/>
</dbReference>
<evidence type="ECO:0000313" key="4">
    <source>
        <dbReference type="Proteomes" id="UP000470246"/>
    </source>
</evidence>
<comment type="caution">
    <text evidence="3">The sequence shown here is derived from an EMBL/GenBank/DDBJ whole genome shotgun (WGS) entry which is preliminary data.</text>
</comment>
<evidence type="ECO:0000313" key="3">
    <source>
        <dbReference type="EMBL" id="NEK58463.1"/>
    </source>
</evidence>
<protein>
    <submittedName>
        <fullName evidence="3">Carboxymuconolactone decarboxylase family protein</fullName>
    </submittedName>
</protein>
<dbReference type="PANTHER" id="PTHR34846">
    <property type="entry name" value="4-CARBOXYMUCONOLACTONE DECARBOXYLASE FAMILY PROTEIN (AFU_ORTHOLOGUE AFUA_6G11590)"/>
    <property type="match status" value="1"/>
</dbReference>
<feature type="region of interest" description="Disordered" evidence="1">
    <location>
        <begin position="1"/>
        <end position="23"/>
    </location>
</feature>
<dbReference type="GO" id="GO:0051920">
    <property type="term" value="F:peroxiredoxin activity"/>
    <property type="evidence" value="ECO:0007669"/>
    <property type="project" value="InterPro"/>
</dbReference>
<dbReference type="Gene3D" id="1.20.1290.10">
    <property type="entry name" value="AhpD-like"/>
    <property type="match status" value="1"/>
</dbReference>
<keyword evidence="4" id="KW-1185">Reference proteome</keyword>
<evidence type="ECO:0000259" key="2">
    <source>
        <dbReference type="Pfam" id="PF02627"/>
    </source>
</evidence>
<dbReference type="RefSeq" id="WP_163481830.1">
    <property type="nucleotide sequence ID" value="NZ_JAAGWF010000010.1"/>
</dbReference>
<accession>A0A7K3W286</accession>
<gene>
    <name evidence="3" type="ORF">GCU56_11320</name>
</gene>
<dbReference type="Proteomes" id="UP000470246">
    <property type="component" value="Unassembled WGS sequence"/>
</dbReference>
<sequence>MARLRAVEPQDFTPSVQAGLGPGALEDPQGLGLLRVLAQRPDLTTAFLAFRRELTAASCLPPRLVELVRLRVAFHNQCRSCMALRQASGVADGVTEALVCSLERPEEASDLTAAEKAALHYADLVATDHLAVDDAEFDRLRAHFSEPEVVELGVHLAVFVGFGRLSATWDLVDDLPERYADRAGPVTPWGAADAVVATER</sequence>
<feature type="domain" description="Carboxymuconolactone decarboxylase-like" evidence="2">
    <location>
        <begin position="41"/>
        <end position="123"/>
    </location>
</feature>
<proteinExistence type="predicted"/>